<proteinExistence type="predicted"/>
<dbReference type="Proteomes" id="UP001302812">
    <property type="component" value="Unassembled WGS sequence"/>
</dbReference>
<dbReference type="PANTHER" id="PTHR48043:SF145">
    <property type="entry name" value="FI06409P-RELATED"/>
    <property type="match status" value="1"/>
</dbReference>
<dbReference type="AlphaFoldDB" id="A0AAN6T8L3"/>
<organism evidence="3 4">
    <name type="scientific">Canariomyces notabilis</name>
    <dbReference type="NCBI Taxonomy" id="2074819"/>
    <lineage>
        <taxon>Eukaryota</taxon>
        <taxon>Fungi</taxon>
        <taxon>Dikarya</taxon>
        <taxon>Ascomycota</taxon>
        <taxon>Pezizomycotina</taxon>
        <taxon>Sordariomycetes</taxon>
        <taxon>Sordariomycetidae</taxon>
        <taxon>Sordariales</taxon>
        <taxon>Chaetomiaceae</taxon>
        <taxon>Canariomyces</taxon>
    </lineage>
</organism>
<evidence type="ECO:0000256" key="2">
    <source>
        <dbReference type="ARBA" id="ARBA00022679"/>
    </source>
</evidence>
<evidence type="ECO:0000256" key="1">
    <source>
        <dbReference type="ARBA" id="ARBA00022676"/>
    </source>
</evidence>
<keyword evidence="1" id="KW-0328">Glycosyltransferase</keyword>
<accession>A0AAN6T8L3</accession>
<dbReference type="GeneID" id="89937386"/>
<keyword evidence="4" id="KW-1185">Reference proteome</keyword>
<reference evidence="3" key="2">
    <citation type="submission" date="2023-05" db="EMBL/GenBank/DDBJ databases">
        <authorList>
            <consortium name="Lawrence Berkeley National Laboratory"/>
            <person name="Steindorff A."/>
            <person name="Hensen N."/>
            <person name="Bonometti L."/>
            <person name="Westerberg I."/>
            <person name="Brannstrom I.O."/>
            <person name="Guillou S."/>
            <person name="Cros-Aarteil S."/>
            <person name="Calhoun S."/>
            <person name="Haridas S."/>
            <person name="Kuo A."/>
            <person name="Mondo S."/>
            <person name="Pangilinan J."/>
            <person name="Riley R."/>
            <person name="Labutti K."/>
            <person name="Andreopoulos B."/>
            <person name="Lipzen A."/>
            <person name="Chen C."/>
            <person name="Yanf M."/>
            <person name="Daum C."/>
            <person name="Ng V."/>
            <person name="Clum A."/>
            <person name="Ohm R."/>
            <person name="Martin F."/>
            <person name="Silar P."/>
            <person name="Natvig D."/>
            <person name="Lalanne C."/>
            <person name="Gautier V."/>
            <person name="Ament-Velasquez S.L."/>
            <person name="Kruys A."/>
            <person name="Hutchinson M.I."/>
            <person name="Powell A.J."/>
            <person name="Barry K."/>
            <person name="Miller A.N."/>
            <person name="Grigoriev I.V."/>
            <person name="Debuchy R."/>
            <person name="Gladieux P."/>
            <person name="Thoren M.H."/>
            <person name="Johannesson H."/>
        </authorList>
    </citation>
    <scope>NUCLEOTIDE SEQUENCE</scope>
    <source>
        <strain evidence="3">CBS 508.74</strain>
    </source>
</reference>
<dbReference type="PANTHER" id="PTHR48043">
    <property type="entry name" value="EG:EG0003.4 PROTEIN-RELATED"/>
    <property type="match status" value="1"/>
</dbReference>
<protein>
    <submittedName>
        <fullName evidence="3">Glycosyltransferase family 1 protein</fullName>
    </submittedName>
</protein>
<dbReference type="InterPro" id="IPR002213">
    <property type="entry name" value="UDP_glucos_trans"/>
</dbReference>
<dbReference type="EMBL" id="MU853366">
    <property type="protein sequence ID" value="KAK4108089.1"/>
    <property type="molecule type" value="Genomic_DNA"/>
</dbReference>
<dbReference type="InterPro" id="IPR050271">
    <property type="entry name" value="UDP-glycosyltransferase"/>
</dbReference>
<dbReference type="CDD" id="cd03784">
    <property type="entry name" value="GT1_Gtf-like"/>
    <property type="match status" value="1"/>
</dbReference>
<sequence>MPKVLLAANAEHGQANVFLATGHTLQALDATVDVHFASFAPISQAVSAASQYSAQCSQGARPWTFHELDGLCLFDRVLKELQANGLGDALTKPLSFFQIISTLKTSPHFLMPWNGPEWIRIYKSFIRVVEQIKPDVIVVDALFSPAVSACHHLKLKYILLSPNTIKEFAGRFQPRLAAIWKYPITGSAHPFPLPKRKVPVNIFFVFLQVWFVMTNRHIRTVTAHVKRELGADVITFVSIASKPPAGKKILVGNRPEIDFPLVVPPHLTTCGPIIRPAAPVSEVDPELDAWLKRGPTIFVNLGTLKQMDEGEALEIGQTLQHILRLADAWTEKRRNGEDRADIAGVPGELQVIWKLKKREDLNYETGPGSRLYEGLKQWIETDRVRILNWIKPEPSAVLRTGTIVVSVNHGGANSYNDAVTAGIPQVLLPCWLDCYDFGSRVEYLGIGYWANKKSKPRCSAKELQPCLEDVVFGDKGEQMRKRARELAAICAERPGATVAASAILEEVEGREKEVK</sequence>
<evidence type="ECO:0000313" key="4">
    <source>
        <dbReference type="Proteomes" id="UP001302812"/>
    </source>
</evidence>
<comment type="caution">
    <text evidence="3">The sequence shown here is derived from an EMBL/GenBank/DDBJ whole genome shotgun (WGS) entry which is preliminary data.</text>
</comment>
<dbReference type="SUPFAM" id="SSF53756">
    <property type="entry name" value="UDP-Glycosyltransferase/glycogen phosphorylase"/>
    <property type="match status" value="1"/>
</dbReference>
<dbReference type="GO" id="GO:0008194">
    <property type="term" value="F:UDP-glycosyltransferase activity"/>
    <property type="evidence" value="ECO:0007669"/>
    <property type="project" value="InterPro"/>
</dbReference>
<gene>
    <name evidence="3" type="ORF">N656DRAFT_762260</name>
</gene>
<keyword evidence="2" id="KW-0808">Transferase</keyword>
<name>A0AAN6T8L3_9PEZI</name>
<dbReference type="RefSeq" id="XP_064665659.1">
    <property type="nucleotide sequence ID" value="XM_064813261.1"/>
</dbReference>
<evidence type="ECO:0000313" key="3">
    <source>
        <dbReference type="EMBL" id="KAK4108089.1"/>
    </source>
</evidence>
<dbReference type="Gene3D" id="3.40.50.2000">
    <property type="entry name" value="Glycogen Phosphorylase B"/>
    <property type="match status" value="2"/>
</dbReference>
<reference evidence="3" key="1">
    <citation type="journal article" date="2023" name="Mol. Phylogenet. Evol.">
        <title>Genome-scale phylogeny and comparative genomics of the fungal order Sordariales.</title>
        <authorList>
            <person name="Hensen N."/>
            <person name="Bonometti L."/>
            <person name="Westerberg I."/>
            <person name="Brannstrom I.O."/>
            <person name="Guillou S."/>
            <person name="Cros-Aarteil S."/>
            <person name="Calhoun S."/>
            <person name="Haridas S."/>
            <person name="Kuo A."/>
            <person name="Mondo S."/>
            <person name="Pangilinan J."/>
            <person name="Riley R."/>
            <person name="LaButti K."/>
            <person name="Andreopoulos B."/>
            <person name="Lipzen A."/>
            <person name="Chen C."/>
            <person name="Yan M."/>
            <person name="Daum C."/>
            <person name="Ng V."/>
            <person name="Clum A."/>
            <person name="Steindorff A."/>
            <person name="Ohm R.A."/>
            <person name="Martin F."/>
            <person name="Silar P."/>
            <person name="Natvig D.O."/>
            <person name="Lalanne C."/>
            <person name="Gautier V."/>
            <person name="Ament-Velasquez S.L."/>
            <person name="Kruys A."/>
            <person name="Hutchinson M.I."/>
            <person name="Powell A.J."/>
            <person name="Barry K."/>
            <person name="Miller A.N."/>
            <person name="Grigoriev I.V."/>
            <person name="Debuchy R."/>
            <person name="Gladieux P."/>
            <person name="Hiltunen Thoren M."/>
            <person name="Johannesson H."/>
        </authorList>
    </citation>
    <scope>NUCLEOTIDE SEQUENCE</scope>
    <source>
        <strain evidence="3">CBS 508.74</strain>
    </source>
</reference>